<keyword evidence="2" id="KW-1185">Reference proteome</keyword>
<gene>
    <name evidence="1" type="ORF">KL859_33165</name>
</gene>
<accession>A0ABS6HYG3</accession>
<organism evidence="1 2">
    <name type="scientific">Mycolicibacterium goodii</name>
    <name type="common">Mycobacterium goodii</name>
    <dbReference type="NCBI Taxonomy" id="134601"/>
    <lineage>
        <taxon>Bacteria</taxon>
        <taxon>Bacillati</taxon>
        <taxon>Actinomycetota</taxon>
        <taxon>Actinomycetes</taxon>
        <taxon>Mycobacteriales</taxon>
        <taxon>Mycobacteriaceae</taxon>
        <taxon>Mycolicibacterium</taxon>
    </lineage>
</organism>
<comment type="caution">
    <text evidence="1">The sequence shown here is derived from an EMBL/GenBank/DDBJ whole genome shotgun (WGS) entry which is preliminary data.</text>
</comment>
<dbReference type="EMBL" id="JAHBOM010000052">
    <property type="protein sequence ID" value="MBU8827704.1"/>
    <property type="molecule type" value="Genomic_DNA"/>
</dbReference>
<evidence type="ECO:0000313" key="2">
    <source>
        <dbReference type="Proteomes" id="UP000696413"/>
    </source>
</evidence>
<evidence type="ECO:0000313" key="1">
    <source>
        <dbReference type="EMBL" id="MBU8827704.1"/>
    </source>
</evidence>
<sequence length="119" mass="13485">MARRRWLWLGLAALLIAGAGVGFLAFRLDAEPKSDCQVVRELIAYNTSQTDKFNENLLDPDYQSTVAEYQPWADRLREFASQINDPALKERVDRFAEGADRMVDLVRQGESGQLTPQDP</sequence>
<dbReference type="Proteomes" id="UP000696413">
    <property type="component" value="Unassembled WGS sequence"/>
</dbReference>
<feature type="non-terminal residue" evidence="1">
    <location>
        <position position="119"/>
    </location>
</feature>
<name>A0ABS6HYG3_MYCGD</name>
<reference evidence="1 2" key="1">
    <citation type="submission" date="2021-05" db="EMBL/GenBank/DDBJ databases">
        <title>Draft Genome Sequences of Clinical Respiratory Isolates of Mycobacterium goodii Recovered in Ireland.</title>
        <authorList>
            <person name="Flanagan P.R."/>
            <person name="Mok S."/>
            <person name="Roycroft E."/>
            <person name="Rogers T.R."/>
            <person name="Fitzgibbon M."/>
        </authorList>
    </citation>
    <scope>NUCLEOTIDE SEQUENCE [LARGE SCALE GENOMIC DNA]</scope>
    <source>
        <strain evidence="1 2">14IE55</strain>
    </source>
</reference>
<protein>
    <submittedName>
        <fullName evidence="1">Uncharacterized protein</fullName>
    </submittedName>
</protein>
<proteinExistence type="predicted"/>
<dbReference type="RefSeq" id="WP_214396315.1">
    <property type="nucleotide sequence ID" value="NZ_JAHBOM010000052.1"/>
</dbReference>